<dbReference type="RefSeq" id="WP_377814348.1">
    <property type="nucleotide sequence ID" value="NZ_JBHRSJ010000019.1"/>
</dbReference>
<evidence type="ECO:0000259" key="2">
    <source>
        <dbReference type="Pfam" id="PF13938"/>
    </source>
</evidence>
<protein>
    <submittedName>
        <fullName evidence="3">Rossmann-like domain-containing protein</fullName>
    </submittedName>
</protein>
<organism evidence="3 4">
    <name type="scientific">Azotobacter bryophylli</name>
    <dbReference type="NCBI Taxonomy" id="1986537"/>
    <lineage>
        <taxon>Bacteria</taxon>
        <taxon>Pseudomonadati</taxon>
        <taxon>Pseudomonadota</taxon>
        <taxon>Gammaproteobacteria</taxon>
        <taxon>Pseudomonadales</taxon>
        <taxon>Pseudomonadaceae</taxon>
        <taxon>Azotobacter</taxon>
    </lineage>
</organism>
<dbReference type="EMBL" id="JBHRSJ010000019">
    <property type="protein sequence ID" value="MFC2972697.1"/>
    <property type="molecule type" value="Genomic_DNA"/>
</dbReference>
<dbReference type="Gene3D" id="3.40.50.11590">
    <property type="match status" value="1"/>
</dbReference>
<feature type="domain" description="DUF4213" evidence="2">
    <location>
        <begin position="10"/>
        <end position="88"/>
    </location>
</feature>
<dbReference type="Gene3D" id="3.30.390.100">
    <property type="match status" value="1"/>
</dbReference>
<evidence type="ECO:0000313" key="3">
    <source>
        <dbReference type="EMBL" id="MFC2972697.1"/>
    </source>
</evidence>
<dbReference type="InterPro" id="IPR025251">
    <property type="entry name" value="DUF4213"/>
</dbReference>
<dbReference type="SUPFAM" id="SSF159713">
    <property type="entry name" value="Dhaf3308-like"/>
    <property type="match status" value="1"/>
</dbReference>
<gene>
    <name evidence="3" type="ORF">ACFOJE_10795</name>
</gene>
<comment type="caution">
    <text evidence="3">The sequence shown here is derived from an EMBL/GenBank/DDBJ whole genome shotgun (WGS) entry which is preliminary data.</text>
</comment>
<proteinExistence type="predicted"/>
<sequence>MNALYDWLLDSAASAARDEPVRSLQIGLSWTLAEVADGLGFAFSPRQVPRTLGWAGTLRGQPSDRLRDWLLSWDAAQAVVGLALVNAAVNRASPCLRQAEPLRGEVPGHLRVFAHFRPRLDGQRVVVIGHYPGLERLWQDFPYHCLERNPQDGDLPDSAADYLLPQADWVFITASSLANKTLPRLLELSRQARVVLMGPSLPWLYDWRHFGVDYLAGVQVLDADAARQVVAEGGGTRLFQGPVEYALLALDA</sequence>
<dbReference type="Proteomes" id="UP001595457">
    <property type="component" value="Unassembled WGS sequence"/>
</dbReference>
<keyword evidence="4" id="KW-1185">Reference proteome</keyword>
<evidence type="ECO:0000259" key="1">
    <source>
        <dbReference type="Pfam" id="PF04016"/>
    </source>
</evidence>
<name>A0ABV7AW19_9GAMM</name>
<accession>A0ABV7AW19</accession>
<feature type="domain" description="Putative heavy-metal chelation" evidence="1">
    <location>
        <begin position="113"/>
        <end position="247"/>
    </location>
</feature>
<reference evidence="4" key="1">
    <citation type="journal article" date="2019" name="Int. J. Syst. Evol. Microbiol.">
        <title>The Global Catalogue of Microorganisms (GCM) 10K type strain sequencing project: providing services to taxonomists for standard genome sequencing and annotation.</title>
        <authorList>
            <consortium name="The Broad Institute Genomics Platform"/>
            <consortium name="The Broad Institute Genome Sequencing Center for Infectious Disease"/>
            <person name="Wu L."/>
            <person name="Ma J."/>
        </authorList>
    </citation>
    <scope>NUCLEOTIDE SEQUENCE [LARGE SCALE GENOMIC DNA]</scope>
    <source>
        <strain evidence="4">KCTC 62195</strain>
    </source>
</reference>
<dbReference type="Pfam" id="PF13938">
    <property type="entry name" value="DUF4213"/>
    <property type="match status" value="1"/>
</dbReference>
<evidence type="ECO:0000313" key="4">
    <source>
        <dbReference type="Proteomes" id="UP001595457"/>
    </source>
</evidence>
<dbReference type="InterPro" id="IPR007161">
    <property type="entry name" value="DUF364"/>
</dbReference>
<dbReference type="Pfam" id="PF04016">
    <property type="entry name" value="DUF364"/>
    <property type="match status" value="1"/>
</dbReference>